<evidence type="ECO:0000256" key="3">
    <source>
        <dbReference type="ARBA" id="ARBA00022801"/>
    </source>
</evidence>
<dbReference type="Gene3D" id="3.90.70.10">
    <property type="entry name" value="Cysteine proteinases"/>
    <property type="match status" value="1"/>
</dbReference>
<dbReference type="SUPFAM" id="SSF54001">
    <property type="entry name" value="Cysteine proteinases"/>
    <property type="match status" value="1"/>
</dbReference>
<dbReference type="Pfam" id="PF00112">
    <property type="entry name" value="Peptidase_C1"/>
    <property type="match status" value="1"/>
</dbReference>
<feature type="domain" description="Peptidase C1A papain C-terminal" evidence="5">
    <location>
        <begin position="61"/>
        <end position="234"/>
    </location>
</feature>
<gene>
    <name evidence="6" type="ORF">SCUD_LOCUS2873</name>
</gene>
<name>A0A183JJJ6_9TREM</name>
<dbReference type="InterPro" id="IPR000169">
    <property type="entry name" value="Pept_cys_AS"/>
</dbReference>
<reference evidence="6 7" key="2">
    <citation type="submission" date="2018-11" db="EMBL/GenBank/DDBJ databases">
        <authorList>
            <consortium name="Pathogen Informatics"/>
        </authorList>
    </citation>
    <scope>NUCLEOTIDE SEQUENCE [LARGE SCALE GENOMIC DNA]</scope>
    <source>
        <strain evidence="6">Dakar</strain>
        <strain evidence="7">Dakar, Senegal</strain>
    </source>
</reference>
<organism evidence="8">
    <name type="scientific">Schistosoma curassoni</name>
    <dbReference type="NCBI Taxonomy" id="6186"/>
    <lineage>
        <taxon>Eukaryota</taxon>
        <taxon>Metazoa</taxon>
        <taxon>Spiralia</taxon>
        <taxon>Lophotrochozoa</taxon>
        <taxon>Platyhelminthes</taxon>
        <taxon>Trematoda</taxon>
        <taxon>Digenea</taxon>
        <taxon>Strigeidida</taxon>
        <taxon>Schistosomatoidea</taxon>
        <taxon>Schistosomatidae</taxon>
        <taxon>Schistosoma</taxon>
    </lineage>
</organism>
<dbReference type="PROSITE" id="PS00139">
    <property type="entry name" value="THIOL_PROTEASE_CYS"/>
    <property type="match status" value="1"/>
</dbReference>
<dbReference type="STRING" id="6186.A0A183JJJ6"/>
<protein>
    <submittedName>
        <fullName evidence="8">Pept_C1 domain-containing protein</fullName>
    </submittedName>
</protein>
<reference evidence="8" key="1">
    <citation type="submission" date="2016-06" db="UniProtKB">
        <authorList>
            <consortium name="WormBaseParasite"/>
        </authorList>
    </citation>
    <scope>IDENTIFICATION</scope>
</reference>
<comment type="similarity">
    <text evidence="1">Belongs to the peptidase C1 family.</text>
</comment>
<dbReference type="SMART" id="SM00645">
    <property type="entry name" value="Pept_C1"/>
    <property type="match status" value="1"/>
</dbReference>
<dbReference type="Proteomes" id="UP000279833">
    <property type="component" value="Unassembled WGS sequence"/>
</dbReference>
<keyword evidence="2" id="KW-0645">Protease</keyword>
<evidence type="ECO:0000259" key="5">
    <source>
        <dbReference type="SMART" id="SM00645"/>
    </source>
</evidence>
<evidence type="ECO:0000313" key="8">
    <source>
        <dbReference type="WBParaSite" id="SCUD_0000287201-mRNA-1"/>
    </source>
</evidence>
<dbReference type="InterPro" id="IPR013128">
    <property type="entry name" value="Peptidase_C1A"/>
</dbReference>
<dbReference type="InterPro" id="IPR038765">
    <property type="entry name" value="Papain-like_cys_pep_sf"/>
</dbReference>
<dbReference type="AlphaFoldDB" id="A0A183JJJ6"/>
<keyword evidence="3" id="KW-0378">Hydrolase</keyword>
<dbReference type="PANTHER" id="PTHR12411">
    <property type="entry name" value="CYSTEINE PROTEASE FAMILY C1-RELATED"/>
    <property type="match status" value="1"/>
</dbReference>
<dbReference type="EMBL" id="UZAK01002975">
    <property type="protein sequence ID" value="VDO77509.1"/>
    <property type="molecule type" value="Genomic_DNA"/>
</dbReference>
<dbReference type="WBParaSite" id="SCUD_0000287201-mRNA-1">
    <property type="protein sequence ID" value="SCUD_0000287201-mRNA-1"/>
    <property type="gene ID" value="SCUD_0000287201"/>
</dbReference>
<proteinExistence type="inferred from homology"/>
<keyword evidence="7" id="KW-1185">Reference proteome</keyword>
<evidence type="ECO:0000256" key="1">
    <source>
        <dbReference type="ARBA" id="ARBA00008455"/>
    </source>
</evidence>
<sequence>MANSGIQAKSLVLFVANTTWKAAPTTRFRTVSDIRRMLGTLPDPNNEQLETLCAGYTSDELPKSFDARVEWPHCPSISEIRDQSSCGSCWAFGAVEAMSDRICIKSKGKHKPFLSAENLVSCCSSCGMGCNGGFPHSAWLYWKNQGIVTGDLYNTTNGCQPYEFPPCEHHVVGPLPSCGDDVVTPPCKTTCQPGYNISYEKDKWYGKLNDLNTDSQYTYVHMHDAFMVLKRYIL</sequence>
<evidence type="ECO:0000313" key="7">
    <source>
        <dbReference type="Proteomes" id="UP000279833"/>
    </source>
</evidence>
<evidence type="ECO:0000256" key="2">
    <source>
        <dbReference type="ARBA" id="ARBA00022670"/>
    </source>
</evidence>
<dbReference type="GO" id="GO:0008234">
    <property type="term" value="F:cysteine-type peptidase activity"/>
    <property type="evidence" value="ECO:0007669"/>
    <property type="project" value="UniProtKB-KW"/>
</dbReference>
<dbReference type="InterPro" id="IPR000668">
    <property type="entry name" value="Peptidase_C1A_C"/>
</dbReference>
<keyword evidence="4" id="KW-0788">Thiol protease</keyword>
<evidence type="ECO:0000313" key="6">
    <source>
        <dbReference type="EMBL" id="VDO77509.1"/>
    </source>
</evidence>
<evidence type="ECO:0000256" key="4">
    <source>
        <dbReference type="ARBA" id="ARBA00022807"/>
    </source>
</evidence>
<accession>A0A183JJJ6</accession>
<dbReference type="GO" id="GO:0006508">
    <property type="term" value="P:proteolysis"/>
    <property type="evidence" value="ECO:0007669"/>
    <property type="project" value="UniProtKB-KW"/>
</dbReference>